<reference evidence="1 2" key="1">
    <citation type="journal article" date="2022" name="Nat. Ecol. Evol.">
        <title>A masculinizing supergene underlies an exaggerated male reproductive morph in a spider.</title>
        <authorList>
            <person name="Hendrickx F."/>
            <person name="De Corte Z."/>
            <person name="Sonet G."/>
            <person name="Van Belleghem S.M."/>
            <person name="Kostlbacher S."/>
            <person name="Vangestel C."/>
        </authorList>
    </citation>
    <scope>NUCLEOTIDE SEQUENCE [LARGE SCALE GENOMIC DNA]</scope>
    <source>
        <strain evidence="1">W744_W776</strain>
    </source>
</reference>
<comment type="caution">
    <text evidence="1">The sequence shown here is derived from an EMBL/GenBank/DDBJ whole genome shotgun (WGS) entry which is preliminary data.</text>
</comment>
<dbReference type="EMBL" id="JAFNEN010000158">
    <property type="protein sequence ID" value="KAG8191494.1"/>
    <property type="molecule type" value="Genomic_DNA"/>
</dbReference>
<evidence type="ECO:0000313" key="1">
    <source>
        <dbReference type="EMBL" id="KAG8191494.1"/>
    </source>
</evidence>
<accession>A0AAV6V4N6</accession>
<protein>
    <submittedName>
        <fullName evidence="1">Uncharacterized protein</fullName>
    </submittedName>
</protein>
<sequence>MCTVPIPAASHSLNENHKKKIKKTARVHGSQASLIRCIRPHLASIKCGSASHSGPSLSVPLSSIMSSDGLLVNSPSPCSIESMPILALPSPH</sequence>
<proteinExistence type="predicted"/>
<name>A0AAV6V4N6_9ARAC</name>
<evidence type="ECO:0000313" key="2">
    <source>
        <dbReference type="Proteomes" id="UP000827092"/>
    </source>
</evidence>
<keyword evidence="2" id="KW-1185">Reference proteome</keyword>
<dbReference type="Proteomes" id="UP000827092">
    <property type="component" value="Unassembled WGS sequence"/>
</dbReference>
<dbReference type="AlphaFoldDB" id="A0AAV6V4N6"/>
<gene>
    <name evidence="1" type="ORF">JTE90_019558</name>
</gene>
<organism evidence="1 2">
    <name type="scientific">Oedothorax gibbosus</name>
    <dbReference type="NCBI Taxonomy" id="931172"/>
    <lineage>
        <taxon>Eukaryota</taxon>
        <taxon>Metazoa</taxon>
        <taxon>Ecdysozoa</taxon>
        <taxon>Arthropoda</taxon>
        <taxon>Chelicerata</taxon>
        <taxon>Arachnida</taxon>
        <taxon>Araneae</taxon>
        <taxon>Araneomorphae</taxon>
        <taxon>Entelegynae</taxon>
        <taxon>Araneoidea</taxon>
        <taxon>Linyphiidae</taxon>
        <taxon>Erigoninae</taxon>
        <taxon>Oedothorax</taxon>
    </lineage>
</organism>